<comment type="similarity">
    <text evidence="1">Belongs to the sigma-70 factor family. ECF subfamily.</text>
</comment>
<organism evidence="7">
    <name type="scientific">uncultured Dysgonomonas sp</name>
    <dbReference type="NCBI Taxonomy" id="206096"/>
    <lineage>
        <taxon>Bacteria</taxon>
        <taxon>Pseudomonadati</taxon>
        <taxon>Bacteroidota</taxon>
        <taxon>Bacteroidia</taxon>
        <taxon>Bacteroidales</taxon>
        <taxon>Dysgonomonadaceae</taxon>
        <taxon>Dysgonomonas</taxon>
        <taxon>environmental samples</taxon>
    </lineage>
</organism>
<dbReference type="SUPFAM" id="SSF88659">
    <property type="entry name" value="Sigma3 and sigma4 domains of RNA polymerase sigma factors"/>
    <property type="match status" value="1"/>
</dbReference>
<name>A0A212K6B7_9BACT</name>
<keyword evidence="3" id="KW-0731">Sigma factor</keyword>
<dbReference type="InterPro" id="IPR036388">
    <property type="entry name" value="WH-like_DNA-bd_sf"/>
</dbReference>
<protein>
    <recommendedName>
        <fullName evidence="8">RNA polymerase sigma-70 factor</fullName>
    </recommendedName>
</protein>
<dbReference type="InterPro" id="IPR013249">
    <property type="entry name" value="RNA_pol_sigma70_r4_t2"/>
</dbReference>
<evidence type="ECO:0000256" key="4">
    <source>
        <dbReference type="ARBA" id="ARBA00023163"/>
    </source>
</evidence>
<dbReference type="Pfam" id="PF08281">
    <property type="entry name" value="Sigma70_r4_2"/>
    <property type="match status" value="1"/>
</dbReference>
<dbReference type="Pfam" id="PF04542">
    <property type="entry name" value="Sigma70_r2"/>
    <property type="match status" value="1"/>
</dbReference>
<dbReference type="InterPro" id="IPR007627">
    <property type="entry name" value="RNA_pol_sigma70_r2"/>
</dbReference>
<dbReference type="Gene3D" id="1.10.1740.10">
    <property type="match status" value="1"/>
</dbReference>
<feature type="domain" description="RNA polymerase sigma factor 70 region 4 type 2" evidence="6">
    <location>
        <begin position="117"/>
        <end position="167"/>
    </location>
</feature>
<dbReference type="InterPro" id="IPR039425">
    <property type="entry name" value="RNA_pol_sigma-70-like"/>
</dbReference>
<accession>A0A212K6B7</accession>
<evidence type="ECO:0000259" key="5">
    <source>
        <dbReference type="Pfam" id="PF04542"/>
    </source>
</evidence>
<feature type="domain" description="RNA polymerase sigma-70 region 2" evidence="5">
    <location>
        <begin position="13"/>
        <end position="79"/>
    </location>
</feature>
<dbReference type="AlphaFoldDB" id="A0A212K6B7"/>
<dbReference type="CDD" id="cd06171">
    <property type="entry name" value="Sigma70_r4"/>
    <property type="match status" value="1"/>
</dbReference>
<dbReference type="InterPro" id="IPR014284">
    <property type="entry name" value="RNA_pol_sigma-70_dom"/>
</dbReference>
<dbReference type="SUPFAM" id="SSF88946">
    <property type="entry name" value="Sigma2 domain of RNA polymerase sigma factors"/>
    <property type="match status" value="1"/>
</dbReference>
<dbReference type="EMBL" id="FLUL01000001">
    <property type="protein sequence ID" value="SBW07158.1"/>
    <property type="molecule type" value="Genomic_DNA"/>
</dbReference>
<evidence type="ECO:0000256" key="2">
    <source>
        <dbReference type="ARBA" id="ARBA00023015"/>
    </source>
</evidence>
<dbReference type="InterPro" id="IPR013324">
    <property type="entry name" value="RNA_pol_sigma_r3/r4-like"/>
</dbReference>
<evidence type="ECO:0000256" key="3">
    <source>
        <dbReference type="ARBA" id="ARBA00023082"/>
    </source>
</evidence>
<evidence type="ECO:0000259" key="6">
    <source>
        <dbReference type="Pfam" id="PF08281"/>
    </source>
</evidence>
<dbReference type="PANTHER" id="PTHR43133:SF46">
    <property type="entry name" value="RNA POLYMERASE SIGMA-70 FACTOR ECF SUBFAMILY"/>
    <property type="match status" value="1"/>
</dbReference>
<dbReference type="RefSeq" id="WP_135104631.1">
    <property type="nucleotide sequence ID" value="NZ_LT599021.1"/>
</dbReference>
<keyword evidence="2" id="KW-0805">Transcription regulation</keyword>
<dbReference type="GO" id="GO:0016987">
    <property type="term" value="F:sigma factor activity"/>
    <property type="evidence" value="ECO:0007669"/>
    <property type="project" value="UniProtKB-KW"/>
</dbReference>
<dbReference type="NCBIfam" id="TIGR02985">
    <property type="entry name" value="Sig70_bacteroi1"/>
    <property type="match status" value="1"/>
</dbReference>
<dbReference type="PANTHER" id="PTHR43133">
    <property type="entry name" value="RNA POLYMERASE ECF-TYPE SIGMA FACTO"/>
    <property type="match status" value="1"/>
</dbReference>
<dbReference type="GO" id="GO:0006352">
    <property type="term" value="P:DNA-templated transcription initiation"/>
    <property type="evidence" value="ECO:0007669"/>
    <property type="project" value="InterPro"/>
</dbReference>
<reference evidence="7" key="1">
    <citation type="submission" date="2016-04" db="EMBL/GenBank/DDBJ databases">
        <authorList>
            <person name="Evans L.H."/>
            <person name="Alamgir A."/>
            <person name="Owens N."/>
            <person name="Weber N.D."/>
            <person name="Virtaneva K."/>
            <person name="Barbian K."/>
            <person name="Babar A."/>
            <person name="Rosenke K."/>
        </authorList>
    </citation>
    <scope>NUCLEOTIDE SEQUENCE</scope>
    <source>
        <strain evidence="7">86-2</strain>
    </source>
</reference>
<evidence type="ECO:0000313" key="7">
    <source>
        <dbReference type="EMBL" id="SBW07158.1"/>
    </source>
</evidence>
<evidence type="ECO:0008006" key="8">
    <source>
        <dbReference type="Google" id="ProtNLM"/>
    </source>
</evidence>
<dbReference type="InterPro" id="IPR013325">
    <property type="entry name" value="RNA_pol_sigma_r2"/>
</dbReference>
<gene>
    <name evidence="7" type="ORF">KL86DYS2_13115</name>
</gene>
<proteinExistence type="inferred from homology"/>
<dbReference type="Gene3D" id="1.10.10.10">
    <property type="entry name" value="Winged helix-like DNA-binding domain superfamily/Winged helix DNA-binding domain"/>
    <property type="match status" value="1"/>
</dbReference>
<dbReference type="GO" id="GO:0003677">
    <property type="term" value="F:DNA binding"/>
    <property type="evidence" value="ECO:0007669"/>
    <property type="project" value="InterPro"/>
</dbReference>
<keyword evidence="4" id="KW-0804">Transcription</keyword>
<evidence type="ECO:0000256" key="1">
    <source>
        <dbReference type="ARBA" id="ARBA00010641"/>
    </source>
</evidence>
<dbReference type="InterPro" id="IPR014327">
    <property type="entry name" value="RNA_pol_sigma70_bacteroid"/>
</dbReference>
<dbReference type="NCBIfam" id="TIGR02937">
    <property type="entry name" value="sigma70-ECF"/>
    <property type="match status" value="1"/>
</dbReference>
<sequence length="189" mass="22200">MVNPVNPKFNSFFTKYYNRFVRFANSYVRSMDVAEDLTTEAFMIYWDNKDSLSADSNIEAYILTIIKNKCLNYLKQTERRSQILTDMGSYAQWELDVRISSLEACDPEEIFSEEIQQIVRDTLAKLPQRTIDIFVESRYKEKSHKEIAEMFGITTKGVEFHISKALSLLRLNLKDYLSAWIALFFILNK</sequence>